<proteinExistence type="predicted"/>
<dbReference type="STRING" id="169427.SAMN05192548_1003105"/>
<evidence type="ECO:0000256" key="1">
    <source>
        <dbReference type="ARBA" id="ARBA00022598"/>
    </source>
</evidence>
<reference evidence="7 8" key="1">
    <citation type="submission" date="2016-11" db="EMBL/GenBank/DDBJ databases">
        <authorList>
            <person name="Jaros S."/>
            <person name="Januszkiewicz K."/>
            <person name="Wedrychowicz H."/>
        </authorList>
    </citation>
    <scope>NUCLEOTIDE SEQUENCE [LARGE SCALE GENOMIC DNA]</scope>
    <source>
        <strain evidence="7 8">LMG 20594</strain>
    </source>
</reference>
<dbReference type="PANTHER" id="PTHR43585">
    <property type="entry name" value="FUMIPYRROLE BIOSYNTHESIS PROTEIN C"/>
    <property type="match status" value="1"/>
</dbReference>
<dbReference type="PANTHER" id="PTHR43585:SF2">
    <property type="entry name" value="ATP-GRASP ENZYME FSQD"/>
    <property type="match status" value="1"/>
</dbReference>
<dbReference type="RefSeq" id="WP_073427334.1">
    <property type="nucleotide sequence ID" value="NZ_CADFGY010000001.1"/>
</dbReference>
<keyword evidence="9" id="KW-1185">Reference proteome</keyword>
<evidence type="ECO:0000256" key="2">
    <source>
        <dbReference type="ARBA" id="ARBA00022741"/>
    </source>
</evidence>
<keyword evidence="3 4" id="KW-0067">ATP-binding</keyword>
<accession>A0A1M6K7Z6</accession>
<dbReference type="GO" id="GO:0005524">
    <property type="term" value="F:ATP binding"/>
    <property type="evidence" value="ECO:0007669"/>
    <property type="project" value="UniProtKB-UniRule"/>
</dbReference>
<evidence type="ECO:0000313" key="6">
    <source>
        <dbReference type="EMBL" id="MDR6406980.1"/>
    </source>
</evidence>
<dbReference type="SUPFAM" id="SSF56059">
    <property type="entry name" value="Glutathione synthetase ATP-binding domain-like"/>
    <property type="match status" value="1"/>
</dbReference>
<evidence type="ECO:0000313" key="9">
    <source>
        <dbReference type="Proteomes" id="UP001264340"/>
    </source>
</evidence>
<dbReference type="AlphaFoldDB" id="A0A1M6K7Z6"/>
<dbReference type="EMBL" id="FRAB01000003">
    <property type="protein sequence ID" value="SHJ55116.1"/>
    <property type="molecule type" value="Genomic_DNA"/>
</dbReference>
<dbReference type="InterPro" id="IPR011761">
    <property type="entry name" value="ATP-grasp"/>
</dbReference>
<dbReference type="PROSITE" id="PS50975">
    <property type="entry name" value="ATP_GRASP"/>
    <property type="match status" value="1"/>
</dbReference>
<dbReference type="Gene3D" id="3.40.50.20">
    <property type="match status" value="1"/>
</dbReference>
<reference evidence="6 9" key="2">
    <citation type="submission" date="2023-07" db="EMBL/GenBank/DDBJ databases">
        <title>Sorghum-associated microbial communities from plants grown in Nebraska, USA.</title>
        <authorList>
            <person name="Schachtman D."/>
        </authorList>
    </citation>
    <scope>NUCLEOTIDE SEQUENCE [LARGE SCALE GENOMIC DNA]</scope>
    <source>
        <strain evidence="6 9">DS1316</strain>
    </source>
</reference>
<evidence type="ECO:0000256" key="4">
    <source>
        <dbReference type="PROSITE-ProRule" id="PRU00409"/>
    </source>
</evidence>
<keyword evidence="1" id="KW-0436">Ligase</keyword>
<dbReference type="Proteomes" id="UP000184395">
    <property type="component" value="Unassembled WGS sequence"/>
</dbReference>
<dbReference type="GO" id="GO:0016874">
    <property type="term" value="F:ligase activity"/>
    <property type="evidence" value="ECO:0007669"/>
    <property type="project" value="UniProtKB-KW"/>
</dbReference>
<evidence type="ECO:0000313" key="8">
    <source>
        <dbReference type="Proteomes" id="UP000184395"/>
    </source>
</evidence>
<sequence>MKILVLHRVPYPRIEYARGIDHEQHDVTYLGVADLLATLPADLRCERVERPVELGPFEAAHAWITRTARPVDRVIALSEYDLVDAARLREWLGIPGATLEQVRLVRDKVVMKEAVRAAGLRVPRFIGLAGFLHEPAGTPWRARTVLKPLSGASSEDVVIFETPAAAAAAISARRCGVARLDAPEPAIDGYEVEEFVDGDIVHFDGLVANREVLTLTASRYIGTCLGYAKGQPLGSYHFPVSARIRDWVVAALAAVGIRQGSFHLEAIEDGDELVFLEVGNRVGGADVVATFEYATGVHLPSEELRILLEGKPSRALPPTQPRTQARWHGWFVFPGHTLAGTTYEDIGGIARFRGDPALVRWLELPAGAALPRRVTYSANEAPLAGIVAYGSWQGTRDWIDALFAAATQMREPAPPVCAWPHAVPAVLQ</sequence>
<dbReference type="Gene3D" id="3.30.470.20">
    <property type="entry name" value="ATP-grasp fold, B domain"/>
    <property type="match status" value="1"/>
</dbReference>
<dbReference type="InterPro" id="IPR052032">
    <property type="entry name" value="ATP-dep_AA_Ligase"/>
</dbReference>
<dbReference type="GO" id="GO:0046872">
    <property type="term" value="F:metal ion binding"/>
    <property type="evidence" value="ECO:0007669"/>
    <property type="project" value="InterPro"/>
</dbReference>
<evidence type="ECO:0000313" key="7">
    <source>
        <dbReference type="EMBL" id="SHJ55116.1"/>
    </source>
</evidence>
<protein>
    <recommendedName>
        <fullName evidence="5">ATP-grasp domain-containing protein</fullName>
    </recommendedName>
</protein>
<keyword evidence="2 4" id="KW-0547">Nucleotide-binding</keyword>
<gene>
    <name evidence="6" type="ORF">J2804_000368</name>
    <name evidence="7" type="ORF">SAMN05192548_1003105</name>
</gene>
<dbReference type="EMBL" id="JAVDRP010000001">
    <property type="protein sequence ID" value="MDR6406980.1"/>
    <property type="molecule type" value="Genomic_DNA"/>
</dbReference>
<evidence type="ECO:0000259" key="5">
    <source>
        <dbReference type="PROSITE" id="PS50975"/>
    </source>
</evidence>
<evidence type="ECO:0000256" key="3">
    <source>
        <dbReference type="ARBA" id="ARBA00022840"/>
    </source>
</evidence>
<feature type="domain" description="ATP-grasp" evidence="5">
    <location>
        <begin position="112"/>
        <end position="308"/>
    </location>
</feature>
<name>A0A1M6K7Z6_9BURK</name>
<organism evidence="7 8">
    <name type="scientific">Paraburkholderia terricola</name>
    <dbReference type="NCBI Taxonomy" id="169427"/>
    <lineage>
        <taxon>Bacteria</taxon>
        <taxon>Pseudomonadati</taxon>
        <taxon>Pseudomonadota</taxon>
        <taxon>Betaproteobacteria</taxon>
        <taxon>Burkholderiales</taxon>
        <taxon>Burkholderiaceae</taxon>
        <taxon>Paraburkholderia</taxon>
    </lineage>
</organism>
<dbReference type="Proteomes" id="UP001264340">
    <property type="component" value="Unassembled WGS sequence"/>
</dbReference>